<evidence type="ECO:0000313" key="3">
    <source>
        <dbReference type="Proteomes" id="UP000314986"/>
    </source>
</evidence>
<dbReference type="STRING" id="7868.ENSCMIP00000004774"/>
<dbReference type="AlphaFoldDB" id="A0A4W3H414"/>
<feature type="domain" description="Rab-GAP TBC" evidence="1">
    <location>
        <begin position="30"/>
        <end position="238"/>
    </location>
</feature>
<reference evidence="3" key="3">
    <citation type="journal article" date="2014" name="Nature">
        <title>Elephant shark genome provides unique insights into gnathostome evolution.</title>
        <authorList>
            <consortium name="International Elephant Shark Genome Sequencing Consortium"/>
            <person name="Venkatesh B."/>
            <person name="Lee A.P."/>
            <person name="Ravi V."/>
            <person name="Maurya A.K."/>
            <person name="Lian M.M."/>
            <person name="Swann J.B."/>
            <person name="Ohta Y."/>
            <person name="Flajnik M.F."/>
            <person name="Sutoh Y."/>
            <person name="Kasahara M."/>
            <person name="Hoon S."/>
            <person name="Gangu V."/>
            <person name="Roy S.W."/>
            <person name="Irimia M."/>
            <person name="Korzh V."/>
            <person name="Kondrychyn I."/>
            <person name="Lim Z.W."/>
            <person name="Tay B.H."/>
            <person name="Tohari S."/>
            <person name="Kong K.W."/>
            <person name="Ho S."/>
            <person name="Lorente-Galdos B."/>
            <person name="Quilez J."/>
            <person name="Marques-Bonet T."/>
            <person name="Raney B.J."/>
            <person name="Ingham P.W."/>
            <person name="Tay A."/>
            <person name="Hillier L.W."/>
            <person name="Minx P."/>
            <person name="Boehm T."/>
            <person name="Wilson R.K."/>
            <person name="Brenner S."/>
            <person name="Warren W.C."/>
        </authorList>
    </citation>
    <scope>NUCLEOTIDE SEQUENCE [LARGE SCALE GENOMIC DNA]</scope>
</reference>
<dbReference type="InParanoid" id="A0A4W3H414"/>
<dbReference type="PANTHER" id="PTHR13399:SF4">
    <property type="entry name" value="TBC1 DOMAIN FAMILY MEMBER 30"/>
    <property type="match status" value="1"/>
</dbReference>
<keyword evidence="3" id="KW-1185">Reference proteome</keyword>
<evidence type="ECO:0000313" key="2">
    <source>
        <dbReference type="Ensembl" id="ENSCMIP00000004774.1"/>
    </source>
</evidence>
<dbReference type="Proteomes" id="UP000314986">
    <property type="component" value="Unassembled WGS sequence"/>
</dbReference>
<name>A0A4W3H414_CALMI</name>
<dbReference type="InterPro" id="IPR000195">
    <property type="entry name" value="Rab-GAP-TBC_dom"/>
</dbReference>
<protein>
    <recommendedName>
        <fullName evidence="1">Rab-GAP TBC domain-containing protein</fullName>
    </recommendedName>
</protein>
<dbReference type="InterPro" id="IPR035969">
    <property type="entry name" value="Rab-GAP_TBC_sf"/>
</dbReference>
<dbReference type="Gene3D" id="1.10.8.270">
    <property type="entry name" value="putative rabgap domain of human tbc1 domain family member 14 like domains"/>
    <property type="match status" value="1"/>
</dbReference>
<dbReference type="SUPFAM" id="SSF47923">
    <property type="entry name" value="Ypt/Rab-GAP domain of gyp1p"/>
    <property type="match status" value="2"/>
</dbReference>
<dbReference type="Gene3D" id="1.10.472.80">
    <property type="entry name" value="Ypt/Rab-GAP domain of gyp1p, domain 3"/>
    <property type="match status" value="1"/>
</dbReference>
<dbReference type="PROSITE" id="PS50086">
    <property type="entry name" value="TBC_RABGAP"/>
    <property type="match status" value="1"/>
</dbReference>
<reference evidence="2" key="4">
    <citation type="submission" date="2025-08" db="UniProtKB">
        <authorList>
            <consortium name="Ensembl"/>
        </authorList>
    </citation>
    <scope>IDENTIFICATION</scope>
</reference>
<dbReference type="OMA" id="CIDWERT"/>
<sequence length="306" mass="35062">MKLNIEYLPDQNGFQQWFETSRTLVWLPAGIPTQWRHRVWLTLADHYLQSISVDWAKSKELCLNGRGDLDENALGVQIDKDLRQSSCEVSWGPDVESSRSVVKRLLLAYARWNKSVGYCRAFIEPVALILEVMGRDEGDTLKVLIYLLERVLPENYFAPDLSALTVDIAVFHELFNRKLPELAKHLDGLYRAAGKDHDGRRVLPLTSVVTMQWFLTLFTSCLPKETFLRVWDAFLFDGSEVLLRVALATWAHLAEWIKKCQSPDEVVKRLSQTSLETKLADSSKLMQVRNRISERAFGNPGLIEVD</sequence>
<reference evidence="3" key="2">
    <citation type="journal article" date="2007" name="PLoS Biol.">
        <title>Survey sequencing and comparative analysis of the elephant shark (Callorhinchus milii) genome.</title>
        <authorList>
            <person name="Venkatesh B."/>
            <person name="Kirkness E.F."/>
            <person name="Loh Y.H."/>
            <person name="Halpern A.L."/>
            <person name="Lee A.P."/>
            <person name="Johnson J."/>
            <person name="Dandona N."/>
            <person name="Viswanathan L.D."/>
            <person name="Tay A."/>
            <person name="Venter J.C."/>
            <person name="Strausberg R.L."/>
            <person name="Brenner S."/>
        </authorList>
    </citation>
    <scope>NUCLEOTIDE SEQUENCE [LARGE SCALE GENOMIC DNA]</scope>
</reference>
<reference evidence="3" key="1">
    <citation type="journal article" date="2006" name="Science">
        <title>Ancient noncoding elements conserved in the human genome.</title>
        <authorList>
            <person name="Venkatesh B."/>
            <person name="Kirkness E.F."/>
            <person name="Loh Y.H."/>
            <person name="Halpern A.L."/>
            <person name="Lee A.P."/>
            <person name="Johnson J."/>
            <person name="Dandona N."/>
            <person name="Viswanathan L.D."/>
            <person name="Tay A."/>
            <person name="Venter J.C."/>
            <person name="Strausberg R.L."/>
            <person name="Brenner S."/>
        </authorList>
    </citation>
    <scope>NUCLEOTIDE SEQUENCE [LARGE SCALE GENOMIC DNA]</scope>
</reference>
<accession>A0A4W3H414</accession>
<proteinExistence type="predicted"/>
<dbReference type="PANTHER" id="PTHR13399">
    <property type="entry name" value="TRANSLOCON-ASSOCIATED PROTEIN TRAP , GAMMA SUBUNIT"/>
    <property type="match status" value="1"/>
</dbReference>
<dbReference type="Ensembl" id="ENSCMIT00000004950.1">
    <property type="protein sequence ID" value="ENSCMIP00000004774.1"/>
    <property type="gene ID" value="ENSCMIG00000002830.1"/>
</dbReference>
<organism evidence="2 3">
    <name type="scientific">Callorhinchus milii</name>
    <name type="common">Ghost shark</name>
    <dbReference type="NCBI Taxonomy" id="7868"/>
    <lineage>
        <taxon>Eukaryota</taxon>
        <taxon>Metazoa</taxon>
        <taxon>Chordata</taxon>
        <taxon>Craniata</taxon>
        <taxon>Vertebrata</taxon>
        <taxon>Chondrichthyes</taxon>
        <taxon>Holocephali</taxon>
        <taxon>Chimaeriformes</taxon>
        <taxon>Callorhinchidae</taxon>
        <taxon>Callorhinchus</taxon>
    </lineage>
</organism>
<dbReference type="Pfam" id="PF00566">
    <property type="entry name" value="RabGAP-TBC"/>
    <property type="match status" value="1"/>
</dbReference>
<dbReference type="GO" id="GO:0005783">
    <property type="term" value="C:endoplasmic reticulum"/>
    <property type="evidence" value="ECO:0007669"/>
    <property type="project" value="TreeGrafter"/>
</dbReference>
<dbReference type="SMART" id="SM00164">
    <property type="entry name" value="TBC"/>
    <property type="match status" value="1"/>
</dbReference>
<reference evidence="2" key="5">
    <citation type="submission" date="2025-09" db="UniProtKB">
        <authorList>
            <consortium name="Ensembl"/>
        </authorList>
    </citation>
    <scope>IDENTIFICATION</scope>
</reference>
<evidence type="ECO:0000259" key="1">
    <source>
        <dbReference type="PROSITE" id="PS50086"/>
    </source>
</evidence>
<dbReference type="GeneTree" id="ENSGT00940000159226"/>